<feature type="binding site" evidence="7">
    <location>
        <position position="59"/>
    </location>
    <ligand>
        <name>urate</name>
        <dbReference type="ChEBI" id="CHEBI:17775"/>
    </ligand>
</feature>
<organism evidence="9 10">
    <name type="scientific">Bathycoccus prasinos</name>
    <dbReference type="NCBI Taxonomy" id="41875"/>
    <lineage>
        <taxon>Eukaryota</taxon>
        <taxon>Viridiplantae</taxon>
        <taxon>Chlorophyta</taxon>
        <taxon>Mamiellophyceae</taxon>
        <taxon>Mamiellales</taxon>
        <taxon>Bathycoccaceae</taxon>
        <taxon>Bathycoccus</taxon>
    </lineage>
</organism>
<feature type="binding site" evidence="7">
    <location>
        <position position="249"/>
    </location>
    <ligand>
        <name>urate</name>
        <dbReference type="ChEBI" id="CHEBI:17775"/>
    </ligand>
</feature>
<evidence type="ECO:0000256" key="3">
    <source>
        <dbReference type="ARBA" id="ARBA00022631"/>
    </source>
</evidence>
<dbReference type="UniPathway" id="UPA00394">
    <property type="reaction ID" value="UER00650"/>
</dbReference>
<feature type="binding site" evidence="7">
    <location>
        <position position="181"/>
    </location>
    <ligand>
        <name>5-hydroxyisourate</name>
        <dbReference type="ChEBI" id="CHEBI:18072"/>
    </ligand>
</feature>
<evidence type="ECO:0000256" key="8">
    <source>
        <dbReference type="RuleBase" id="RU004455"/>
    </source>
</evidence>
<evidence type="ECO:0000313" key="9">
    <source>
        <dbReference type="EMBL" id="CCO17808.1"/>
    </source>
</evidence>
<evidence type="ECO:0000313" key="10">
    <source>
        <dbReference type="Proteomes" id="UP000198341"/>
    </source>
</evidence>
<gene>
    <name evidence="9" type="ORF">Bathy08g04420</name>
</gene>
<feature type="binding site" evidence="7">
    <location>
        <position position="276"/>
    </location>
    <ligand>
        <name>5-hydroxyisourate</name>
        <dbReference type="ChEBI" id="CHEBI:18072"/>
    </ligand>
</feature>
<evidence type="ECO:0000256" key="7">
    <source>
        <dbReference type="PIRSR" id="PIRSR000241-2"/>
    </source>
</evidence>
<name>K8F881_9CHLO</name>
<comment type="catalytic activity">
    <reaction evidence="5 8">
        <text>urate + O2 + H2O = 5-hydroxyisourate + H2O2</text>
        <dbReference type="Rhea" id="RHEA:21368"/>
        <dbReference type="ChEBI" id="CHEBI:15377"/>
        <dbReference type="ChEBI" id="CHEBI:15379"/>
        <dbReference type="ChEBI" id="CHEBI:16240"/>
        <dbReference type="ChEBI" id="CHEBI:17775"/>
        <dbReference type="ChEBI" id="CHEBI:18072"/>
        <dbReference type="EC" id="1.7.3.3"/>
    </reaction>
</comment>
<dbReference type="RefSeq" id="XP_007511687.1">
    <property type="nucleotide sequence ID" value="XM_007511625.1"/>
</dbReference>
<dbReference type="GO" id="GO:0004846">
    <property type="term" value="F:urate oxidase activity"/>
    <property type="evidence" value="ECO:0007669"/>
    <property type="project" value="UniProtKB-EC"/>
</dbReference>
<keyword evidence="5" id="KW-0576">Peroxisome</keyword>
<dbReference type="EC" id="1.7.3.3" evidence="5 8"/>
<dbReference type="GO" id="GO:0019628">
    <property type="term" value="P:urate catabolic process"/>
    <property type="evidence" value="ECO:0007669"/>
    <property type="project" value="UniProtKB-UniPathway"/>
</dbReference>
<feature type="binding site" evidence="7">
    <location>
        <position position="250"/>
    </location>
    <ligand>
        <name>5-hydroxyisourate</name>
        <dbReference type="ChEBI" id="CHEBI:18072"/>
    </ligand>
</feature>
<dbReference type="Gene3D" id="3.10.270.10">
    <property type="entry name" value="Urate Oxidase"/>
    <property type="match status" value="1"/>
</dbReference>
<protein>
    <recommendedName>
        <fullName evidence="5 8">Uricase</fullName>
        <ecNumber evidence="5 8">1.7.3.3</ecNumber>
    </recommendedName>
    <alternativeName>
        <fullName evidence="5">Urate oxidase</fullName>
    </alternativeName>
</protein>
<dbReference type="Proteomes" id="UP000198341">
    <property type="component" value="Chromosome 8"/>
</dbReference>
<dbReference type="PANTHER" id="PTHR42874">
    <property type="entry name" value="URICASE"/>
    <property type="match status" value="1"/>
</dbReference>
<comment type="subcellular location">
    <subcellularLocation>
        <location evidence="5">Peroxisome</location>
    </subcellularLocation>
</comment>
<evidence type="ECO:0000256" key="5">
    <source>
        <dbReference type="PIRNR" id="PIRNR000241"/>
    </source>
</evidence>
<dbReference type="AlphaFoldDB" id="K8F881"/>
<feature type="active site" description="Charge relay system" evidence="6">
    <location>
        <position position="11"/>
    </location>
</feature>
<dbReference type="GeneID" id="19014421"/>
<evidence type="ECO:0000256" key="4">
    <source>
        <dbReference type="ARBA" id="ARBA00023002"/>
    </source>
</evidence>
<dbReference type="EMBL" id="FO082271">
    <property type="protein sequence ID" value="CCO17808.1"/>
    <property type="molecule type" value="Genomic_DNA"/>
</dbReference>
<comment type="similarity">
    <text evidence="2 5 8">Belongs to the uricase family.</text>
</comment>
<dbReference type="SUPFAM" id="SSF55620">
    <property type="entry name" value="Tetrahydrobiopterin biosynthesis enzymes-like"/>
    <property type="match status" value="2"/>
</dbReference>
<keyword evidence="3 5" id="KW-0659">Purine metabolism</keyword>
<keyword evidence="10" id="KW-1185">Reference proteome</keyword>
<keyword evidence="4 5" id="KW-0560">Oxidoreductase</keyword>
<sequence length="323" mass="36740">MGFLTEHEHGKSKVRLGRTWRDAKENAHYFVEWEVCVRLISPEMEKAYTSGDNGGMTTTDTTRNMCYVVAQRCKERTSMEEYAIRLARTFIETYPLIDGVSVTVDQAPWERAKVRGGVEHSHGFTFSSGIRTCFVNVMRERMDRPTVTSGLKDYRVLKTTQSGYEGYIKDKFTKLGETNERILATAIDCVWTYDLEGGIDTSKRKGWFGNNNSSNNNNIDYDLVYQRVLENIKDQFFGDAQRGVYSPSVQATLYNMGDAIVNNIKEVKDVKFTLPNIHFIPMTPNGGDHKFNDDVYIATSEPHGTIAATVSKRNETAEIRSRL</sequence>
<comment type="pathway">
    <text evidence="1 5">Purine metabolism; urate degradation; (S)-allantoin from urate: step 1/3.</text>
</comment>
<evidence type="ECO:0000256" key="1">
    <source>
        <dbReference type="ARBA" id="ARBA00004831"/>
    </source>
</evidence>
<feature type="binding site" evidence="7">
    <location>
        <position position="181"/>
    </location>
    <ligand>
        <name>urate</name>
        <dbReference type="ChEBI" id="CHEBI:17775"/>
    </ligand>
</feature>
<dbReference type="GO" id="GO:0006145">
    <property type="term" value="P:purine nucleobase catabolic process"/>
    <property type="evidence" value="ECO:0007669"/>
    <property type="project" value="TreeGrafter"/>
</dbReference>
<dbReference type="InterPro" id="IPR002042">
    <property type="entry name" value="Uricase"/>
</dbReference>
<feature type="binding site" evidence="7">
    <location>
        <position position="60"/>
    </location>
    <ligand>
        <name>5-hydroxyisourate</name>
        <dbReference type="ChEBI" id="CHEBI:18072"/>
    </ligand>
</feature>
<dbReference type="PIRSF" id="PIRSF000241">
    <property type="entry name" value="Urate_oxidase"/>
    <property type="match status" value="1"/>
</dbReference>
<dbReference type="STRING" id="41875.K8F881"/>
<dbReference type="KEGG" id="bpg:Bathy08g04420"/>
<feature type="active site" description="Charge relay system" evidence="6">
    <location>
        <position position="59"/>
    </location>
</feature>
<proteinExistence type="inferred from homology"/>
<dbReference type="eggNOG" id="KOG1599">
    <property type="taxonomic scope" value="Eukaryota"/>
</dbReference>
<feature type="binding site" evidence="7">
    <location>
        <position position="250"/>
    </location>
    <ligand>
        <name>urate</name>
        <dbReference type="ChEBI" id="CHEBI:17775"/>
    </ligand>
</feature>
<feature type="binding site" evidence="7">
    <location>
        <position position="276"/>
    </location>
    <ligand>
        <name>urate</name>
        <dbReference type="ChEBI" id="CHEBI:17775"/>
    </ligand>
</feature>
<feature type="binding site" evidence="7">
    <location>
        <position position="60"/>
    </location>
    <ligand>
        <name>urate</name>
        <dbReference type="ChEBI" id="CHEBI:17775"/>
    </ligand>
</feature>
<accession>K8F881</accession>
<reference evidence="9" key="1">
    <citation type="submission" date="2011-10" db="EMBL/GenBank/DDBJ databases">
        <authorList>
            <person name="Genoscope - CEA"/>
        </authorList>
    </citation>
    <scope>NUCLEOTIDE SEQUENCE [LARGE SCALE GENOMIC DNA]</scope>
    <source>
        <strain evidence="9">RCC 1105</strain>
    </source>
</reference>
<evidence type="ECO:0000256" key="2">
    <source>
        <dbReference type="ARBA" id="ARBA00009760"/>
    </source>
</evidence>
<feature type="active site" description="Charge relay system" evidence="6">
    <location>
        <position position="278"/>
    </location>
</feature>
<dbReference type="OrthoDB" id="9992118at2759"/>
<dbReference type="GO" id="GO:0005777">
    <property type="term" value="C:peroxisome"/>
    <property type="evidence" value="ECO:0007669"/>
    <property type="project" value="UniProtKB-SubCell"/>
</dbReference>
<dbReference type="PRINTS" id="PR00093">
    <property type="entry name" value="URICASE"/>
</dbReference>
<feature type="binding site" evidence="7">
    <location>
        <position position="276"/>
    </location>
    <ligand>
        <name>O2</name>
        <dbReference type="ChEBI" id="CHEBI:15379"/>
    </ligand>
</feature>
<feature type="binding site" evidence="7">
    <location>
        <position position="249"/>
    </location>
    <ligand>
        <name>5-hydroxyisourate</name>
        <dbReference type="ChEBI" id="CHEBI:18072"/>
    </ligand>
</feature>
<dbReference type="PANTHER" id="PTHR42874:SF1">
    <property type="entry name" value="URICASE"/>
    <property type="match status" value="1"/>
</dbReference>
<dbReference type="NCBIfam" id="TIGR03383">
    <property type="entry name" value="urate_oxi"/>
    <property type="match status" value="1"/>
</dbReference>
<comment type="function">
    <text evidence="5 8">Catalyzes the oxidation of uric acid to 5-hydroxyisourate, which is further processed to form (S)-allantoin.</text>
</comment>
<evidence type="ECO:0000256" key="6">
    <source>
        <dbReference type="PIRSR" id="PIRSR000241-1"/>
    </source>
</evidence>
<dbReference type="Pfam" id="PF01014">
    <property type="entry name" value="Uricase"/>
    <property type="match status" value="2"/>
</dbReference>